<dbReference type="Pfam" id="PF01344">
    <property type="entry name" value="Kelch_1"/>
    <property type="match status" value="1"/>
</dbReference>
<accession>A0A0K0G142</accession>
<evidence type="ECO:0000256" key="2">
    <source>
        <dbReference type="ARBA" id="ARBA00022441"/>
    </source>
</evidence>
<dbReference type="Pfam" id="PF00651">
    <property type="entry name" value="BTB"/>
    <property type="match status" value="1"/>
</dbReference>
<dbReference type="SMART" id="SM00612">
    <property type="entry name" value="Kelch"/>
    <property type="match status" value="3"/>
</dbReference>
<protein>
    <submittedName>
        <fullName evidence="7">Kelch-like protein 18 (inferred by orthology to a human protein)</fullName>
    </submittedName>
</protein>
<keyword evidence="4" id="KW-0833">Ubl conjugation pathway</keyword>
<dbReference type="InterPro" id="IPR006652">
    <property type="entry name" value="Kelch_1"/>
</dbReference>
<evidence type="ECO:0000256" key="1">
    <source>
        <dbReference type="ARBA" id="ARBA00004906"/>
    </source>
</evidence>
<sequence>MEKEEDYKEWCNKFDRTSQSLKIMYKLKKMRENNEMCDFIIKTSDGKEFHVHKLVIHASIPYFNSFNQFYTHENEDKNTVTLDMLSPKAVELIINYIYEGRIDYFRDNILEIMYAADYLQMEPLRSEAIRELFNFEDKEMLFNDKIMTVIEFSIEKNEKAQKFYGKYFCEFSEKESFCLLSIKSLISILDKDYLDVPNEEFVYDSAMKWIYFDYENRKQFIIDIISILRIAFLDYSLIFDKLLTESTVINNDGTRKKIYEYLRICLEGSSKSEYIKNYSPERDNYQLTCITLDNSYSDSVVSVNMKKFVQQSRVWKTCLFELFHKTDHVTGIKYNNKIYFVQCDENEYYGHGVILDMDNQTTRRKTFTSNPRSGRAIAQFEDKIFTIGGIDMEGKNNSVECYNFRDNKVTSLAPIPNGIVNATSVVYGNHIYIIGGQTSQPLRTIKRYFILANSWEELDQMSYPRYKASAIVYKKQIFVIGGKNYNGILNNCEVYDIETRRWSSIPNMPYKRAGASLSIRQNFLHVVSGHGEASGQTMQYDLLQSKWYEGPALEDLSVMHIAV</sequence>
<dbReference type="InterPro" id="IPR000210">
    <property type="entry name" value="BTB/POZ_dom"/>
</dbReference>
<organism evidence="6 7">
    <name type="scientific">Strongyloides venezuelensis</name>
    <name type="common">Threadworm</name>
    <dbReference type="NCBI Taxonomy" id="75913"/>
    <lineage>
        <taxon>Eukaryota</taxon>
        <taxon>Metazoa</taxon>
        <taxon>Ecdysozoa</taxon>
        <taxon>Nematoda</taxon>
        <taxon>Chromadorea</taxon>
        <taxon>Rhabditida</taxon>
        <taxon>Tylenchina</taxon>
        <taxon>Panagrolaimomorpha</taxon>
        <taxon>Strongyloidoidea</taxon>
        <taxon>Strongyloididae</taxon>
        <taxon>Strongyloides</taxon>
    </lineage>
</organism>
<dbReference type="Gene3D" id="2.120.10.80">
    <property type="entry name" value="Kelch-type beta propeller"/>
    <property type="match status" value="1"/>
</dbReference>
<dbReference type="SMART" id="SM00875">
    <property type="entry name" value="BACK"/>
    <property type="match status" value="1"/>
</dbReference>
<dbReference type="SUPFAM" id="SSF117281">
    <property type="entry name" value="Kelch motif"/>
    <property type="match status" value="1"/>
</dbReference>
<dbReference type="WBParaSite" id="SVE_1842900.1">
    <property type="protein sequence ID" value="SVE_1842900.1"/>
    <property type="gene ID" value="SVE_1842900"/>
</dbReference>
<proteinExistence type="predicted"/>
<dbReference type="PANTHER" id="PTHR24412">
    <property type="entry name" value="KELCH PROTEIN"/>
    <property type="match status" value="1"/>
</dbReference>
<evidence type="ECO:0000256" key="4">
    <source>
        <dbReference type="ARBA" id="ARBA00022786"/>
    </source>
</evidence>
<keyword evidence="2" id="KW-0880">Kelch repeat</keyword>
<comment type="pathway">
    <text evidence="1">Protein modification; protein ubiquitination.</text>
</comment>
<reference evidence="7" key="2">
    <citation type="submission" date="2015-08" db="UniProtKB">
        <authorList>
            <consortium name="WormBaseParasite"/>
        </authorList>
    </citation>
    <scope>IDENTIFICATION</scope>
</reference>
<keyword evidence="3" id="KW-0677">Repeat</keyword>
<dbReference type="PROSITE" id="PS50097">
    <property type="entry name" value="BTB"/>
    <property type="match status" value="1"/>
</dbReference>
<dbReference type="Pfam" id="PF07707">
    <property type="entry name" value="BACK"/>
    <property type="match status" value="1"/>
</dbReference>
<dbReference type="SMART" id="SM00225">
    <property type="entry name" value="BTB"/>
    <property type="match status" value="1"/>
</dbReference>
<reference evidence="6" key="1">
    <citation type="submission" date="2014-07" db="EMBL/GenBank/DDBJ databases">
        <authorList>
            <person name="Martin A.A"/>
            <person name="De Silva N."/>
        </authorList>
    </citation>
    <scope>NUCLEOTIDE SEQUENCE</scope>
</reference>
<dbReference type="Proteomes" id="UP000035680">
    <property type="component" value="Unassembled WGS sequence"/>
</dbReference>
<dbReference type="Gene3D" id="3.30.710.10">
    <property type="entry name" value="Potassium Channel Kv1.1, Chain A"/>
    <property type="match status" value="1"/>
</dbReference>
<evidence type="ECO:0000256" key="3">
    <source>
        <dbReference type="ARBA" id="ARBA00022737"/>
    </source>
</evidence>
<dbReference type="InterPro" id="IPR017096">
    <property type="entry name" value="BTB-kelch_protein"/>
</dbReference>
<evidence type="ECO:0000313" key="7">
    <source>
        <dbReference type="WBParaSite" id="SVE_1842900.1"/>
    </source>
</evidence>
<dbReference type="Gene3D" id="1.25.40.420">
    <property type="match status" value="1"/>
</dbReference>
<keyword evidence="6" id="KW-1185">Reference proteome</keyword>
<dbReference type="InterPro" id="IPR015915">
    <property type="entry name" value="Kelch-typ_b-propeller"/>
</dbReference>
<feature type="domain" description="BTB" evidence="5">
    <location>
        <begin position="37"/>
        <end position="106"/>
    </location>
</feature>
<dbReference type="AlphaFoldDB" id="A0A0K0G142"/>
<dbReference type="PANTHER" id="PTHR24412:SF489">
    <property type="entry name" value="RING FINGER DOMAIN AND KELCH REPEAT-CONTAINING PROTEIN DDB_G0271372"/>
    <property type="match status" value="1"/>
</dbReference>
<dbReference type="STRING" id="75913.A0A0K0G142"/>
<dbReference type="InterPro" id="IPR011705">
    <property type="entry name" value="BACK"/>
</dbReference>
<evidence type="ECO:0000259" key="5">
    <source>
        <dbReference type="PROSITE" id="PS50097"/>
    </source>
</evidence>
<name>A0A0K0G142_STRVS</name>
<dbReference type="Pfam" id="PF24681">
    <property type="entry name" value="Kelch_KLHDC2_KLHL20_DRC7"/>
    <property type="match status" value="1"/>
</dbReference>
<dbReference type="PIRSF" id="PIRSF037037">
    <property type="entry name" value="Kelch-like_protein_gigaxonin"/>
    <property type="match status" value="1"/>
</dbReference>
<dbReference type="SUPFAM" id="SSF54695">
    <property type="entry name" value="POZ domain"/>
    <property type="match status" value="1"/>
</dbReference>
<evidence type="ECO:0000313" key="6">
    <source>
        <dbReference type="Proteomes" id="UP000035680"/>
    </source>
</evidence>
<dbReference type="CDD" id="cd18186">
    <property type="entry name" value="BTB_POZ_ZBTB_KLHL-like"/>
    <property type="match status" value="1"/>
</dbReference>
<dbReference type="InterPro" id="IPR011333">
    <property type="entry name" value="SKP1/BTB/POZ_sf"/>
</dbReference>